<dbReference type="EMBL" id="OZ034820">
    <property type="protein sequence ID" value="CAL1402956.1"/>
    <property type="molecule type" value="Genomic_DNA"/>
</dbReference>
<organism evidence="1 2">
    <name type="scientific">Linum trigynum</name>
    <dbReference type="NCBI Taxonomy" id="586398"/>
    <lineage>
        <taxon>Eukaryota</taxon>
        <taxon>Viridiplantae</taxon>
        <taxon>Streptophyta</taxon>
        <taxon>Embryophyta</taxon>
        <taxon>Tracheophyta</taxon>
        <taxon>Spermatophyta</taxon>
        <taxon>Magnoliopsida</taxon>
        <taxon>eudicotyledons</taxon>
        <taxon>Gunneridae</taxon>
        <taxon>Pentapetalae</taxon>
        <taxon>rosids</taxon>
        <taxon>fabids</taxon>
        <taxon>Malpighiales</taxon>
        <taxon>Linaceae</taxon>
        <taxon>Linum</taxon>
    </lineage>
</organism>
<sequence>MEILLRSALSPVVVGPARLLTRPVSSALHHMYPSISNLQSAKSASVKDGVHLNRFIILSQCFARSGSSEMASLSRYFLA</sequence>
<gene>
    <name evidence="1" type="ORF">LTRI10_LOCUS42922</name>
</gene>
<accession>A0AAV2FX68</accession>
<dbReference type="Proteomes" id="UP001497516">
    <property type="component" value="Chromosome 7"/>
</dbReference>
<evidence type="ECO:0000313" key="2">
    <source>
        <dbReference type="Proteomes" id="UP001497516"/>
    </source>
</evidence>
<dbReference type="AlphaFoldDB" id="A0AAV2FX68"/>
<protein>
    <submittedName>
        <fullName evidence="1">Uncharacterized protein</fullName>
    </submittedName>
</protein>
<name>A0AAV2FX68_9ROSI</name>
<evidence type="ECO:0000313" key="1">
    <source>
        <dbReference type="EMBL" id="CAL1402956.1"/>
    </source>
</evidence>
<proteinExistence type="predicted"/>
<keyword evidence="2" id="KW-1185">Reference proteome</keyword>
<reference evidence="1 2" key="1">
    <citation type="submission" date="2024-04" db="EMBL/GenBank/DDBJ databases">
        <authorList>
            <person name="Fracassetti M."/>
        </authorList>
    </citation>
    <scope>NUCLEOTIDE SEQUENCE [LARGE SCALE GENOMIC DNA]</scope>
</reference>